<evidence type="ECO:0000313" key="9">
    <source>
        <dbReference type="Proteomes" id="UP001165283"/>
    </source>
</evidence>
<evidence type="ECO:0000256" key="6">
    <source>
        <dbReference type="HAMAP-Rule" id="MF_01513"/>
    </source>
</evidence>
<dbReference type="Gene3D" id="3.90.1150.10">
    <property type="entry name" value="Aspartate Aminotransferase, domain 1"/>
    <property type="match status" value="1"/>
</dbReference>
<evidence type="ECO:0000256" key="3">
    <source>
        <dbReference type="ARBA" id="ARBA00022576"/>
    </source>
</evidence>
<keyword evidence="5 6" id="KW-0663">Pyridoxal phosphate</keyword>
<comment type="caution">
    <text evidence="8">The sequence shown here is derived from an EMBL/GenBank/DDBJ whole genome shotgun (WGS) entry which is preliminary data.</text>
</comment>
<dbReference type="HAMAP" id="MF_01023">
    <property type="entry name" value="HisC_aminotrans_2"/>
    <property type="match status" value="1"/>
</dbReference>
<evidence type="ECO:0000256" key="1">
    <source>
        <dbReference type="ARBA" id="ARBA00001933"/>
    </source>
</evidence>
<comment type="similarity">
    <text evidence="6">Belongs to the class-II pyridoxal-phosphate-dependent aminotransferase family.</text>
</comment>
<dbReference type="InterPro" id="IPR015424">
    <property type="entry name" value="PyrdxlP-dep_Trfase"/>
</dbReference>
<dbReference type="CDD" id="cd00609">
    <property type="entry name" value="AAT_like"/>
    <property type="match status" value="1"/>
</dbReference>
<dbReference type="InterPro" id="IPR024892">
    <property type="entry name" value="ArAT"/>
</dbReference>
<sequence>MTSIRADLDSLPAYVPGRTIPGAIKLASNEVSLPPSRAVLEAIAEAAAGGNRYPDLAVTGLTGRLAETLGVAPERIAVGCGSVSLCQQLVQATCREPSDEVVFAWRSFEAYPIVTQIGGATAVTVGLDDGFRHDLDAMAAAVTPRTRLVFVCSPNNPTGTAVTGDELERFLAAVGPEVVVALDEAYHEYVTDPHVVDGLTLLDRHPNLVVLRTFSKAYRLAALRVGYAVGAVEVITALRKVCSPFSVSSVAQAGAIAALADADNLLASCAEVVEERVRVRDALVGAGFVVPPTQANFVWLALGERAGEFAAHCLDHKVVVRPFPADGVRVTVASRAENDTFLAAALAFSATG</sequence>
<evidence type="ECO:0000313" key="8">
    <source>
        <dbReference type="EMBL" id="MCO1659428.1"/>
    </source>
</evidence>
<dbReference type="EC" id="2.6.1.57" evidence="6"/>
<feature type="domain" description="Aminotransferase class I/classII large" evidence="7">
    <location>
        <begin position="24"/>
        <end position="342"/>
    </location>
</feature>
<feature type="modified residue" description="N6-(pyridoxal phosphate)lysine" evidence="6">
    <location>
        <position position="216"/>
    </location>
</feature>
<dbReference type="HAMAP" id="MF_01513">
    <property type="entry name" value="Phe_aminotrans_2"/>
    <property type="match status" value="1"/>
</dbReference>
<dbReference type="InterPro" id="IPR050106">
    <property type="entry name" value="HistidinolP_aminotransfase"/>
</dbReference>
<evidence type="ECO:0000256" key="5">
    <source>
        <dbReference type="ARBA" id="ARBA00022898"/>
    </source>
</evidence>
<keyword evidence="4 6" id="KW-0808">Transferase</keyword>
<comment type="catalytic activity">
    <reaction evidence="6">
        <text>an aromatic L-alpha-amino acid + 2-oxoglutarate = an aromatic oxo-acid + L-glutamate</text>
        <dbReference type="Rhea" id="RHEA:17533"/>
        <dbReference type="ChEBI" id="CHEBI:16810"/>
        <dbReference type="ChEBI" id="CHEBI:29985"/>
        <dbReference type="ChEBI" id="CHEBI:73309"/>
        <dbReference type="ChEBI" id="CHEBI:84824"/>
        <dbReference type="EC" id="2.6.1.57"/>
    </reaction>
</comment>
<keyword evidence="9" id="KW-1185">Reference proteome</keyword>
<dbReference type="RefSeq" id="WP_252444250.1">
    <property type="nucleotide sequence ID" value="NZ_JAGSOV010000065.1"/>
</dbReference>
<dbReference type="PANTHER" id="PTHR43643">
    <property type="entry name" value="HISTIDINOL-PHOSPHATE AMINOTRANSFERASE 2"/>
    <property type="match status" value="1"/>
</dbReference>
<dbReference type="InterPro" id="IPR015422">
    <property type="entry name" value="PyrdxlP-dep_Trfase_small"/>
</dbReference>
<accession>A0ABT1A8T2</accession>
<dbReference type="SUPFAM" id="SSF53383">
    <property type="entry name" value="PLP-dependent transferases"/>
    <property type="match status" value="1"/>
</dbReference>
<proteinExistence type="inferred from homology"/>
<comment type="cofactor">
    <cofactor evidence="1 6">
        <name>pyridoxal 5'-phosphate</name>
        <dbReference type="ChEBI" id="CHEBI:597326"/>
    </cofactor>
</comment>
<dbReference type="Gene3D" id="3.40.640.10">
    <property type="entry name" value="Type I PLP-dependent aspartate aminotransferase-like (Major domain)"/>
    <property type="match status" value="1"/>
</dbReference>
<organism evidence="8 9">
    <name type="scientific">Pseudonocardia humida</name>
    <dbReference type="NCBI Taxonomy" id="2800819"/>
    <lineage>
        <taxon>Bacteria</taxon>
        <taxon>Bacillati</taxon>
        <taxon>Actinomycetota</taxon>
        <taxon>Actinomycetes</taxon>
        <taxon>Pseudonocardiales</taxon>
        <taxon>Pseudonocardiaceae</taxon>
        <taxon>Pseudonocardia</taxon>
    </lineage>
</organism>
<dbReference type="InterPro" id="IPR005861">
    <property type="entry name" value="HisP_aminotrans"/>
</dbReference>
<dbReference type="GO" id="GO:0004400">
    <property type="term" value="F:histidinol-phosphate transaminase activity"/>
    <property type="evidence" value="ECO:0007669"/>
    <property type="project" value="UniProtKB-EC"/>
</dbReference>
<reference evidence="8" key="1">
    <citation type="submission" date="2021-04" db="EMBL/GenBank/DDBJ databases">
        <title>Pseudonocardia sp. nov., isolated from sandy soil of mangrove forest.</title>
        <authorList>
            <person name="Zan Z."/>
            <person name="Huang R."/>
            <person name="Liu W."/>
        </authorList>
    </citation>
    <scope>NUCLEOTIDE SEQUENCE</scope>
    <source>
        <strain evidence="8">S2-4</strain>
    </source>
</reference>
<dbReference type="NCBIfam" id="TIGR01141">
    <property type="entry name" value="hisC"/>
    <property type="match status" value="1"/>
</dbReference>
<evidence type="ECO:0000256" key="4">
    <source>
        <dbReference type="ARBA" id="ARBA00022679"/>
    </source>
</evidence>
<gene>
    <name evidence="8" type="primary">hisC</name>
    <name evidence="6" type="synonym">pat</name>
    <name evidence="8" type="ORF">KDL28_30585</name>
</gene>
<dbReference type="EMBL" id="JAGSOV010000065">
    <property type="protein sequence ID" value="MCO1659428.1"/>
    <property type="molecule type" value="Genomic_DNA"/>
</dbReference>
<evidence type="ECO:0000259" key="7">
    <source>
        <dbReference type="Pfam" id="PF00155"/>
    </source>
</evidence>
<protein>
    <recommendedName>
        <fullName evidence="6">Aromatic amino acid aminotransferase</fullName>
        <shortName evidence="6">ArAT</shortName>
        <ecNumber evidence="6">2.6.1.57</ecNumber>
    </recommendedName>
</protein>
<dbReference type="InterPro" id="IPR004839">
    <property type="entry name" value="Aminotransferase_I/II_large"/>
</dbReference>
<name>A0ABT1A8T2_9PSEU</name>
<keyword evidence="3 6" id="KW-0032">Aminotransferase</keyword>
<dbReference type="Pfam" id="PF00155">
    <property type="entry name" value="Aminotran_1_2"/>
    <property type="match status" value="1"/>
</dbReference>
<dbReference type="NCBIfam" id="NF002878">
    <property type="entry name" value="PRK03321.1"/>
    <property type="match status" value="1"/>
</dbReference>
<dbReference type="PANTHER" id="PTHR43643:SF3">
    <property type="entry name" value="HISTIDINOL-PHOSPHATE AMINOTRANSFERASE"/>
    <property type="match status" value="1"/>
</dbReference>
<evidence type="ECO:0000256" key="2">
    <source>
        <dbReference type="ARBA" id="ARBA00011738"/>
    </source>
</evidence>
<comment type="subunit">
    <text evidence="2 6">Homodimer.</text>
</comment>
<comment type="function">
    <text evidence="6">Aminotransferase that catalyzes the conversion of aromatic amino acids and 2-oxoglutarate into corresponding aromatic oxo acids and L-glutamate.</text>
</comment>
<dbReference type="Proteomes" id="UP001165283">
    <property type="component" value="Unassembled WGS sequence"/>
</dbReference>
<dbReference type="InterPro" id="IPR015421">
    <property type="entry name" value="PyrdxlP-dep_Trfase_major"/>
</dbReference>